<dbReference type="VEuPathDB" id="VectorBase:AARA005775"/>
<evidence type="ECO:0000256" key="4">
    <source>
        <dbReference type="ARBA" id="ARBA00023136"/>
    </source>
</evidence>
<keyword evidence="3" id="KW-1133">Transmembrane helix</keyword>
<dbReference type="EMBL" id="APCN01001540">
    <property type="status" value="NOT_ANNOTATED_CDS"/>
    <property type="molecule type" value="Genomic_DNA"/>
</dbReference>
<dbReference type="GO" id="GO:0032977">
    <property type="term" value="F:membrane insertase activity"/>
    <property type="evidence" value="ECO:0007669"/>
    <property type="project" value="InterPro"/>
</dbReference>
<organism evidence="7 8">
    <name type="scientific">Anopheles arabiensis</name>
    <name type="common">Mosquito</name>
    <dbReference type="NCBI Taxonomy" id="7173"/>
    <lineage>
        <taxon>Eukaryota</taxon>
        <taxon>Metazoa</taxon>
        <taxon>Ecdysozoa</taxon>
        <taxon>Arthropoda</taxon>
        <taxon>Hexapoda</taxon>
        <taxon>Insecta</taxon>
        <taxon>Pterygota</taxon>
        <taxon>Neoptera</taxon>
        <taxon>Endopterygota</taxon>
        <taxon>Diptera</taxon>
        <taxon>Nematocera</taxon>
        <taxon>Culicoidea</taxon>
        <taxon>Culicidae</taxon>
        <taxon>Anophelinae</taxon>
        <taxon>Anopheles</taxon>
    </lineage>
</organism>
<dbReference type="GO" id="GO:0005743">
    <property type="term" value="C:mitochondrial inner membrane"/>
    <property type="evidence" value="ECO:0007669"/>
    <property type="project" value="TreeGrafter"/>
</dbReference>
<dbReference type="InterPro" id="IPR001708">
    <property type="entry name" value="YidC/ALB3/OXA1/COX18"/>
</dbReference>
<proteinExistence type="inferred from homology"/>
<name>A0A182HWU6_ANOAR</name>
<dbReference type="CDD" id="cd20069">
    <property type="entry name" value="5TM_Oxa1-like"/>
    <property type="match status" value="1"/>
</dbReference>
<dbReference type="VEuPathDB" id="VectorBase:AARA21_012892"/>
<accession>A0A182HWU6</accession>
<comment type="similarity">
    <text evidence="5">Belongs to the OXA1/ALB3/YidC family.</text>
</comment>
<evidence type="ECO:0000256" key="1">
    <source>
        <dbReference type="ARBA" id="ARBA00004141"/>
    </source>
</evidence>
<keyword evidence="2 5" id="KW-0812">Transmembrane</keyword>
<sequence>MSYLRTIRTIGHTSAFARHPHRTVVGRSTITPGHLQVVSQRHFSYEATVAGFWQTLSQSAPVAYVQQGMINLHDLTGLPWWATVILTTVGLRTLVTLPLAVYQNKILARLEQISLEMPELIKELKAETAYAMKKFNWTEKEARIMYNHSLKKQWNNLIVRENCHPAKTMVLLWGQIPLWIVQSVAIRNLVSMLPDPTAIEAQIAYTELTLGGFGWIPNLTELDHSLIFPVALGVINLSIIEIQAASRTKLPSKLQTIFTNLFRGLSILMVPIAASVPSCLCLYWVTSSAYGLGQNLLLLSPRVRRTVGIPAVPSELTHPYQHIRSTFAAKLGALSGRLGSNNQHPPPSTKA</sequence>
<keyword evidence="8" id="KW-1185">Reference proteome</keyword>
<dbReference type="Proteomes" id="UP000075840">
    <property type="component" value="Unassembled WGS sequence"/>
</dbReference>
<evidence type="ECO:0000259" key="6">
    <source>
        <dbReference type="Pfam" id="PF02096"/>
    </source>
</evidence>
<protein>
    <recommendedName>
        <fullName evidence="6">Membrane insertase YidC/Oxa/ALB C-terminal domain-containing protein</fullName>
    </recommendedName>
</protein>
<evidence type="ECO:0000256" key="5">
    <source>
        <dbReference type="RuleBase" id="RU003945"/>
    </source>
</evidence>
<evidence type="ECO:0000313" key="7">
    <source>
        <dbReference type="EnsemblMetazoa" id="AARA005775-PA"/>
    </source>
</evidence>
<dbReference type="InterPro" id="IPR028055">
    <property type="entry name" value="YidC/Oxa/ALB_C"/>
</dbReference>
<evidence type="ECO:0000256" key="2">
    <source>
        <dbReference type="ARBA" id="ARBA00022692"/>
    </source>
</evidence>
<dbReference type="PANTHER" id="PTHR12428:SF65">
    <property type="entry name" value="CYTOCHROME C OXIDASE ASSEMBLY PROTEIN COX18, MITOCHONDRIAL"/>
    <property type="match status" value="1"/>
</dbReference>
<dbReference type="AlphaFoldDB" id="A0A182HWU6"/>
<evidence type="ECO:0000313" key="8">
    <source>
        <dbReference type="Proteomes" id="UP000075840"/>
    </source>
</evidence>
<reference evidence="7" key="1">
    <citation type="submission" date="2022-08" db="UniProtKB">
        <authorList>
            <consortium name="EnsemblMetazoa"/>
        </authorList>
    </citation>
    <scope>IDENTIFICATION</scope>
    <source>
        <strain evidence="7">Dongola</strain>
    </source>
</reference>
<evidence type="ECO:0000256" key="3">
    <source>
        <dbReference type="ARBA" id="ARBA00022989"/>
    </source>
</evidence>
<dbReference type="GO" id="GO:0032979">
    <property type="term" value="P:protein insertion into mitochondrial inner membrane from matrix"/>
    <property type="evidence" value="ECO:0007669"/>
    <property type="project" value="TreeGrafter"/>
</dbReference>
<feature type="domain" description="Membrane insertase YidC/Oxa/ALB C-terminal" evidence="6">
    <location>
        <begin position="80"/>
        <end position="297"/>
    </location>
</feature>
<dbReference type="PANTHER" id="PTHR12428">
    <property type="entry name" value="OXA1"/>
    <property type="match status" value="1"/>
</dbReference>
<comment type="subcellular location">
    <subcellularLocation>
        <location evidence="1 5">Membrane</location>
        <topology evidence="1 5">Multi-pass membrane protein</topology>
    </subcellularLocation>
</comment>
<dbReference type="Pfam" id="PF02096">
    <property type="entry name" value="60KD_IMP"/>
    <property type="match status" value="1"/>
</dbReference>
<dbReference type="GO" id="GO:0033617">
    <property type="term" value="P:mitochondrial respiratory chain complex IV assembly"/>
    <property type="evidence" value="ECO:0007669"/>
    <property type="project" value="TreeGrafter"/>
</dbReference>
<dbReference type="EnsemblMetazoa" id="AARA005775-RA">
    <property type="protein sequence ID" value="AARA005775-PA"/>
    <property type="gene ID" value="AARA005775"/>
</dbReference>
<keyword evidence="4" id="KW-0472">Membrane</keyword>